<sequence length="86" mass="8811">MKLTAFLLAALCASTTAHAAEAPAKPADTPIKVTARPVFIAADAPIDRMVVVGHRSAAAKAKAVATADARTTVAQAKDRCDGNRRG</sequence>
<dbReference type="Proteomes" id="UP000561045">
    <property type="component" value="Unassembled WGS sequence"/>
</dbReference>
<evidence type="ECO:0000313" key="2">
    <source>
        <dbReference type="EMBL" id="MBB4013602.1"/>
    </source>
</evidence>
<evidence type="ECO:0008006" key="4">
    <source>
        <dbReference type="Google" id="ProtNLM"/>
    </source>
</evidence>
<organism evidence="2 3">
    <name type="scientific">Niveibacterium umoris</name>
    <dbReference type="NCBI Taxonomy" id="1193620"/>
    <lineage>
        <taxon>Bacteria</taxon>
        <taxon>Pseudomonadati</taxon>
        <taxon>Pseudomonadota</taxon>
        <taxon>Betaproteobacteria</taxon>
        <taxon>Rhodocyclales</taxon>
        <taxon>Rhodocyclaceae</taxon>
        <taxon>Niveibacterium</taxon>
    </lineage>
</organism>
<keyword evidence="1" id="KW-0732">Signal</keyword>
<keyword evidence="3" id="KW-1185">Reference proteome</keyword>
<evidence type="ECO:0000313" key="3">
    <source>
        <dbReference type="Proteomes" id="UP000561045"/>
    </source>
</evidence>
<feature type="chain" id="PRO_5032690466" description="UrcA family protein" evidence="1">
    <location>
        <begin position="20"/>
        <end position="86"/>
    </location>
</feature>
<reference evidence="2 3" key="1">
    <citation type="submission" date="2020-08" db="EMBL/GenBank/DDBJ databases">
        <title>Genomic Encyclopedia of Type Strains, Phase IV (KMG-IV): sequencing the most valuable type-strain genomes for metagenomic binning, comparative biology and taxonomic classification.</title>
        <authorList>
            <person name="Goeker M."/>
        </authorList>
    </citation>
    <scope>NUCLEOTIDE SEQUENCE [LARGE SCALE GENOMIC DNA]</scope>
    <source>
        <strain evidence="2 3">DSM 106739</strain>
    </source>
</reference>
<dbReference type="AlphaFoldDB" id="A0A840BPJ7"/>
<gene>
    <name evidence="2" type="ORF">GGR36_002948</name>
</gene>
<name>A0A840BPJ7_9RHOO</name>
<dbReference type="RefSeq" id="WP_183635496.1">
    <property type="nucleotide sequence ID" value="NZ_BAABLE010000005.1"/>
</dbReference>
<proteinExistence type="predicted"/>
<dbReference type="EMBL" id="JACIET010000002">
    <property type="protein sequence ID" value="MBB4013602.1"/>
    <property type="molecule type" value="Genomic_DNA"/>
</dbReference>
<evidence type="ECO:0000256" key="1">
    <source>
        <dbReference type="SAM" id="SignalP"/>
    </source>
</evidence>
<comment type="caution">
    <text evidence="2">The sequence shown here is derived from an EMBL/GenBank/DDBJ whole genome shotgun (WGS) entry which is preliminary data.</text>
</comment>
<accession>A0A840BPJ7</accession>
<feature type="signal peptide" evidence="1">
    <location>
        <begin position="1"/>
        <end position="19"/>
    </location>
</feature>
<protein>
    <recommendedName>
        <fullName evidence="4">UrcA family protein</fullName>
    </recommendedName>
</protein>